<dbReference type="InterPro" id="IPR000433">
    <property type="entry name" value="Znf_ZZ"/>
</dbReference>
<feature type="region of interest" description="Disordered" evidence="5">
    <location>
        <begin position="148"/>
        <end position="201"/>
    </location>
</feature>
<evidence type="ECO:0000256" key="2">
    <source>
        <dbReference type="ARBA" id="ARBA00022771"/>
    </source>
</evidence>
<evidence type="ECO:0000256" key="4">
    <source>
        <dbReference type="PROSITE-ProRule" id="PRU00228"/>
    </source>
</evidence>
<accession>A0A067NTF0</accession>
<protein>
    <recommendedName>
        <fullName evidence="6">ZZ-type domain-containing protein</fullName>
    </recommendedName>
</protein>
<sequence length="976" mass="106386">AMHTRPDRTLVAKCFLEQSRKRITFPNARTCTYQALRDKACAHTWLAVDQAFSLHSKQYSIQYTDDDGEISIISSEDTLTEAINYFNSGGDESSSSSLFGGPRKISISVEINMEYDGISLSDNSSIRSFEGMSSRNLSQASFNYSAHRPEVDDDSVTVSSRDTGARSPSRLSTPSLSPPEGSASSSNLSPPQVTAVSQSRFSATAGRLRKIASSLSGRSRDRSFSGLEESAAARFPENPSAVFERLRYDEQNASDTSSVDHTFGRDARGAAWLREQNERVIINVLGGLPAPSESDTSSVSIQDDAQSARFSGDLSLQSDDRGKRYYTYTPARSNASQSQYGENGATYESEAGILDSMSAPGPARPNSMQLDWLAAQQVSFPAPSSQSNSHNSDPLPCREHIHENGIPQGLGQYIPPAHSPPPEQITDCSACGVRLHTFRYVCSTCGPKAPIGESLTVKGKGKESPSGSPGLTYPPWSPELSTSPSNSSRTLIGDLDLFGNPFRHKPLPSIPPISGSPGSSSGSSQSAHGPGYELCSGCLETDGVTHAKEGPLNPTLPPSPQDLQGHSSTSRHKAPLRHAFQEKVWGHTGWDDVEHDESKTSNCTFCKATNLRKSYKCASCKQLNVCRGCYSQIHELHPSHAFLVVPERRLRSYSDPDHIPAAPLDMGDEETMKHPGIKCSHCLQDIVGARFHCLLCQAVDICSNCESAGLPGNFDPTESGHTSAHVMIKIPYPLDSSELHTASQRAINLWQRRDGGNLNHSTSETDLSSAVSSYAKTVVGSGVSGNSQRVSPNDHGTICRGCNKPIIGIRYQCATCPSKPAPFSLCEYCEERSWHIHNPLHVFFKLHRPVDVPLESETPFLPLLYSQQVAAGYHDLHNPRGGFIRYLRSLRHGTALCDCCMNHIQGEWYRCAYCGRDLCEDCESIDVHDETHIFIMFKGPASAISITHLIIQAFQNYEDPNGSVPIISYAVYTKPA</sequence>
<keyword evidence="2 4" id="KW-0863">Zinc-finger</keyword>
<evidence type="ECO:0000259" key="6">
    <source>
        <dbReference type="PROSITE" id="PS50135"/>
    </source>
</evidence>
<feature type="compositionally biased region" description="Low complexity" evidence="5">
    <location>
        <begin position="478"/>
        <end position="491"/>
    </location>
</feature>
<dbReference type="PANTHER" id="PTHR15090">
    <property type="entry name" value="SEQUESTOSOME 1-RELATED"/>
    <property type="match status" value="1"/>
</dbReference>
<gene>
    <name evidence="7" type="ORF">PLEOSDRAFT_1043464</name>
</gene>
<evidence type="ECO:0000256" key="5">
    <source>
        <dbReference type="SAM" id="MobiDB-lite"/>
    </source>
</evidence>
<dbReference type="SUPFAM" id="SSF57850">
    <property type="entry name" value="RING/U-box"/>
    <property type="match status" value="4"/>
</dbReference>
<dbReference type="GO" id="GO:0007032">
    <property type="term" value="P:endosome organization"/>
    <property type="evidence" value="ECO:0007669"/>
    <property type="project" value="TreeGrafter"/>
</dbReference>
<dbReference type="GO" id="GO:0008270">
    <property type="term" value="F:zinc ion binding"/>
    <property type="evidence" value="ECO:0007669"/>
    <property type="project" value="UniProtKB-KW"/>
</dbReference>
<keyword evidence="3" id="KW-0862">Zinc</keyword>
<evidence type="ECO:0000313" key="8">
    <source>
        <dbReference type="Proteomes" id="UP000027073"/>
    </source>
</evidence>
<name>A0A067NTF0_PLEO1</name>
<dbReference type="GO" id="GO:0070530">
    <property type="term" value="F:K63-linked polyubiquitin modification-dependent protein binding"/>
    <property type="evidence" value="ECO:0007669"/>
    <property type="project" value="TreeGrafter"/>
</dbReference>
<dbReference type="InParanoid" id="A0A067NTF0"/>
<dbReference type="SUPFAM" id="SSF54277">
    <property type="entry name" value="CAD &amp; PB1 domains"/>
    <property type="match status" value="1"/>
</dbReference>
<dbReference type="OrthoDB" id="661148at2759"/>
<dbReference type="InterPro" id="IPR043145">
    <property type="entry name" value="Znf_ZZ_sf"/>
</dbReference>
<dbReference type="Gene3D" id="3.30.60.90">
    <property type="match status" value="2"/>
</dbReference>
<proteinExistence type="predicted"/>
<dbReference type="GO" id="GO:0035973">
    <property type="term" value="P:aggrephagy"/>
    <property type="evidence" value="ECO:0007669"/>
    <property type="project" value="TreeGrafter"/>
</dbReference>
<feature type="region of interest" description="Disordered" evidence="5">
    <location>
        <begin position="452"/>
        <end position="528"/>
    </location>
</feature>
<dbReference type="Pfam" id="PF00569">
    <property type="entry name" value="ZZ"/>
    <property type="match status" value="1"/>
</dbReference>
<dbReference type="GO" id="GO:0000423">
    <property type="term" value="P:mitophagy"/>
    <property type="evidence" value="ECO:0007669"/>
    <property type="project" value="TreeGrafter"/>
</dbReference>
<feature type="compositionally biased region" description="Polar residues" evidence="5">
    <location>
        <begin position="379"/>
        <end position="392"/>
    </location>
</feature>
<evidence type="ECO:0000256" key="1">
    <source>
        <dbReference type="ARBA" id="ARBA00022723"/>
    </source>
</evidence>
<feature type="region of interest" description="Disordered" evidence="5">
    <location>
        <begin position="291"/>
        <end position="322"/>
    </location>
</feature>
<feature type="compositionally biased region" description="Low complexity" evidence="5">
    <location>
        <begin position="512"/>
        <end position="528"/>
    </location>
</feature>
<dbReference type="Proteomes" id="UP000027073">
    <property type="component" value="Unassembled WGS sequence"/>
</dbReference>
<dbReference type="EMBL" id="KL198009">
    <property type="protein sequence ID" value="KDQ26881.1"/>
    <property type="molecule type" value="Genomic_DNA"/>
</dbReference>
<dbReference type="SMART" id="SM00291">
    <property type="entry name" value="ZnF_ZZ"/>
    <property type="match status" value="4"/>
</dbReference>
<feature type="compositionally biased region" description="Low complexity" evidence="5">
    <location>
        <begin position="156"/>
        <end position="191"/>
    </location>
</feature>
<keyword evidence="1" id="KW-0479">Metal-binding</keyword>
<feature type="domain" description="ZZ-type" evidence="6">
    <location>
        <begin position="674"/>
        <end position="735"/>
    </location>
</feature>
<evidence type="ECO:0000256" key="3">
    <source>
        <dbReference type="ARBA" id="ARBA00022833"/>
    </source>
</evidence>
<reference evidence="8" key="1">
    <citation type="journal article" date="2014" name="Proc. Natl. Acad. Sci. U.S.A.">
        <title>Extensive sampling of basidiomycete genomes demonstrates inadequacy of the white-rot/brown-rot paradigm for wood decay fungi.</title>
        <authorList>
            <person name="Riley R."/>
            <person name="Salamov A.A."/>
            <person name="Brown D.W."/>
            <person name="Nagy L.G."/>
            <person name="Floudas D."/>
            <person name="Held B.W."/>
            <person name="Levasseur A."/>
            <person name="Lombard V."/>
            <person name="Morin E."/>
            <person name="Otillar R."/>
            <person name="Lindquist E.A."/>
            <person name="Sun H."/>
            <person name="LaButti K.M."/>
            <person name="Schmutz J."/>
            <person name="Jabbour D."/>
            <person name="Luo H."/>
            <person name="Baker S.E."/>
            <person name="Pisabarro A.G."/>
            <person name="Walton J.D."/>
            <person name="Blanchette R.A."/>
            <person name="Henrissat B."/>
            <person name="Martin F."/>
            <person name="Cullen D."/>
            <person name="Hibbett D.S."/>
            <person name="Grigoriev I.V."/>
        </authorList>
    </citation>
    <scope>NUCLEOTIDE SEQUENCE [LARGE SCALE GENOMIC DNA]</scope>
    <source>
        <strain evidence="8">PC15</strain>
    </source>
</reference>
<dbReference type="AlphaFoldDB" id="A0A067NTF0"/>
<dbReference type="GO" id="GO:0044753">
    <property type="term" value="C:amphisome"/>
    <property type="evidence" value="ECO:0007669"/>
    <property type="project" value="TreeGrafter"/>
</dbReference>
<organism evidence="7 8">
    <name type="scientific">Pleurotus ostreatus (strain PC15)</name>
    <name type="common">Oyster mushroom</name>
    <dbReference type="NCBI Taxonomy" id="1137138"/>
    <lineage>
        <taxon>Eukaryota</taxon>
        <taxon>Fungi</taxon>
        <taxon>Dikarya</taxon>
        <taxon>Basidiomycota</taxon>
        <taxon>Agaricomycotina</taxon>
        <taxon>Agaricomycetes</taxon>
        <taxon>Agaricomycetidae</taxon>
        <taxon>Agaricales</taxon>
        <taxon>Pleurotineae</taxon>
        <taxon>Pleurotaceae</taxon>
        <taxon>Pleurotus</taxon>
    </lineage>
</organism>
<feature type="compositionally biased region" description="Polar residues" evidence="5">
    <location>
        <begin position="293"/>
        <end position="317"/>
    </location>
</feature>
<feature type="compositionally biased region" description="Polar residues" evidence="5">
    <location>
        <begin position="192"/>
        <end position="201"/>
    </location>
</feature>
<dbReference type="CDD" id="cd02340">
    <property type="entry name" value="ZZ_NBR1_like"/>
    <property type="match status" value="2"/>
</dbReference>
<dbReference type="HOGENOM" id="CLU_007319_0_0_1"/>
<dbReference type="STRING" id="1137138.A0A067NTF0"/>
<feature type="region of interest" description="Disordered" evidence="5">
    <location>
        <begin position="546"/>
        <end position="572"/>
    </location>
</feature>
<dbReference type="InterPro" id="IPR052260">
    <property type="entry name" value="Autophagy_Rcpt_SigReg"/>
</dbReference>
<dbReference type="GO" id="GO:0005080">
    <property type="term" value="F:protein kinase C binding"/>
    <property type="evidence" value="ECO:0007669"/>
    <property type="project" value="TreeGrafter"/>
</dbReference>
<dbReference type="PANTHER" id="PTHR15090:SF0">
    <property type="entry name" value="SEQUESTOSOME-1"/>
    <property type="match status" value="1"/>
</dbReference>
<dbReference type="VEuPathDB" id="FungiDB:PLEOSDRAFT_1043464"/>
<feature type="region of interest" description="Disordered" evidence="5">
    <location>
        <begin position="379"/>
        <end position="409"/>
    </location>
</feature>
<evidence type="ECO:0000313" key="7">
    <source>
        <dbReference type="EMBL" id="KDQ26881.1"/>
    </source>
</evidence>
<dbReference type="PROSITE" id="PS50135">
    <property type="entry name" value="ZF_ZZ_2"/>
    <property type="match status" value="1"/>
</dbReference>
<dbReference type="GO" id="GO:0016235">
    <property type="term" value="C:aggresome"/>
    <property type="evidence" value="ECO:0007669"/>
    <property type="project" value="TreeGrafter"/>
</dbReference>
<feature type="non-terminal residue" evidence="7">
    <location>
        <position position="1"/>
    </location>
</feature>